<accession>A0AAU7EIP0</accession>
<dbReference type="Proteomes" id="UP001224325">
    <property type="component" value="Chromosome"/>
</dbReference>
<keyword evidence="2" id="KW-1185">Reference proteome</keyword>
<sequence>MKHNFYLLVIIIMCFSCGQGDYIPKPKAYLRLDYPEAQYKKINAEVPFYFETNNLVSKIKYKNLAAAKESYGINIEYPSLKGTIFITYKAIEGDSKILTEYLRDAQKFTLEHTVKADEIPVFPYENKERKVYGVFSEVKGNVASPAQFYVTDSIQHFLVGSLYFYAKPNYDSILPAANYLQKDMIHIMETIVWK</sequence>
<dbReference type="NCBIfam" id="TIGR03512">
    <property type="entry name" value="GldD_lipo"/>
    <property type="match status" value="1"/>
</dbReference>
<organism evidence="1 2">
    <name type="scientific">Mariniflexile litorale</name>
    <dbReference type="NCBI Taxonomy" id="3045158"/>
    <lineage>
        <taxon>Bacteria</taxon>
        <taxon>Pseudomonadati</taxon>
        <taxon>Bacteroidota</taxon>
        <taxon>Flavobacteriia</taxon>
        <taxon>Flavobacteriales</taxon>
        <taxon>Flavobacteriaceae</taxon>
        <taxon>Mariniflexile</taxon>
    </lineage>
</organism>
<protein>
    <submittedName>
        <fullName evidence="1">Gliding motility lipoprotein GldD</fullName>
    </submittedName>
</protein>
<evidence type="ECO:0000313" key="1">
    <source>
        <dbReference type="EMBL" id="XBL15484.1"/>
    </source>
</evidence>
<name>A0AAU7EIP0_9FLAO</name>
<dbReference type="InterPro" id="IPR019850">
    <property type="entry name" value="GldD-like"/>
</dbReference>
<dbReference type="Pfam" id="PF25593">
    <property type="entry name" value="GldD_lipo"/>
    <property type="match status" value="1"/>
</dbReference>
<gene>
    <name evidence="1" type="primary">gldD</name>
    <name evidence="1" type="ORF">QLS71_005565</name>
</gene>
<dbReference type="EMBL" id="CP155618">
    <property type="protein sequence ID" value="XBL15484.1"/>
    <property type="molecule type" value="Genomic_DNA"/>
</dbReference>
<dbReference type="KEGG" id="mlil:QLS71_005565"/>
<reference evidence="1" key="1">
    <citation type="submission" date="2024-04" db="EMBL/GenBank/DDBJ databases">
        <title>Mariniflexile litorale, isolated from the shallow sediments of the Sea of Japan.</title>
        <authorList>
            <person name="Romanenko L."/>
            <person name="Isaeva M."/>
        </authorList>
    </citation>
    <scope>NUCLEOTIDE SEQUENCE [LARGE SCALE GENOMIC DNA]</scope>
    <source>
        <strain evidence="1">KMM 9835</strain>
    </source>
</reference>
<keyword evidence="1" id="KW-0449">Lipoprotein</keyword>
<dbReference type="AlphaFoldDB" id="A0AAU7EIP0"/>
<proteinExistence type="predicted"/>
<evidence type="ECO:0000313" key="2">
    <source>
        <dbReference type="Proteomes" id="UP001224325"/>
    </source>
</evidence>
<dbReference type="RefSeq" id="WP_308991484.1">
    <property type="nucleotide sequence ID" value="NZ_CP155618.1"/>
</dbReference>